<comment type="similarity">
    <text evidence="7 8">Belongs to the SFT2 family.</text>
</comment>
<dbReference type="GO" id="GO:0015031">
    <property type="term" value="P:protein transport"/>
    <property type="evidence" value="ECO:0007669"/>
    <property type="project" value="UniProtKB-KW"/>
</dbReference>
<feature type="transmembrane region" description="Helical" evidence="8">
    <location>
        <begin position="102"/>
        <end position="124"/>
    </location>
</feature>
<feature type="transmembrane region" description="Helical" evidence="8">
    <location>
        <begin position="71"/>
        <end position="90"/>
    </location>
</feature>
<gene>
    <name evidence="9" type="ORF">CL6EHI_c00064</name>
</gene>
<keyword evidence="3 8" id="KW-0812">Transmembrane</keyword>
<organism evidence="9 10">
    <name type="scientific">Entamoeba histolytica</name>
    <dbReference type="NCBI Taxonomy" id="5759"/>
    <lineage>
        <taxon>Eukaryota</taxon>
        <taxon>Amoebozoa</taxon>
        <taxon>Evosea</taxon>
        <taxon>Archamoebae</taxon>
        <taxon>Mastigamoebida</taxon>
        <taxon>Entamoebidae</taxon>
        <taxon>Entamoeba</taxon>
    </lineage>
</organism>
<dbReference type="PANTHER" id="PTHR23137">
    <property type="entry name" value="VESICLE TRANSPORT PROTEIN-RELATED"/>
    <property type="match status" value="1"/>
</dbReference>
<evidence type="ECO:0000256" key="7">
    <source>
        <dbReference type="ARBA" id="ARBA00025800"/>
    </source>
</evidence>
<dbReference type="GO" id="GO:0016192">
    <property type="term" value="P:vesicle-mediated transport"/>
    <property type="evidence" value="ECO:0007669"/>
    <property type="project" value="InterPro"/>
</dbReference>
<keyword evidence="2 8" id="KW-0813">Transport</keyword>
<feature type="transmembrane region" description="Helical" evidence="8">
    <location>
        <begin position="38"/>
        <end position="65"/>
    </location>
</feature>
<comment type="function">
    <text evidence="8">May be involved in fusion of retrograde transport vesicles derived from an endocytic compartment with the Golgi complex.</text>
</comment>
<accession>A0A175JIR7</accession>
<reference evidence="9 10" key="1">
    <citation type="submission" date="2016-05" db="EMBL/GenBank/DDBJ databases">
        <title>First whole genome sequencing of Entamoeba histolytica HM1:IMSS-clone-6.</title>
        <authorList>
            <person name="Mukherjee Avik.K."/>
            <person name="Izumyama S."/>
            <person name="Nakada-Tsukui K."/>
            <person name="Nozaki T."/>
        </authorList>
    </citation>
    <scope>NUCLEOTIDE SEQUENCE [LARGE SCALE GENOMIC DNA]</scope>
    <source>
        <strain evidence="9 10">HM1:IMSS clone 6</strain>
    </source>
</reference>
<keyword evidence="4 8" id="KW-0653">Protein transport</keyword>
<evidence type="ECO:0000256" key="2">
    <source>
        <dbReference type="ARBA" id="ARBA00022448"/>
    </source>
</evidence>
<protein>
    <recommendedName>
        <fullName evidence="8">Vesicle transport protein</fullName>
    </recommendedName>
</protein>
<sequence>MNFIDEQTLLNPETLQQTSEFASEKPCICFHLSLRARVFGFLCTFTFGGVFLILCIPLLGTLLVAPSVFGIFYSMGLILLFSSMLFLYGPKQQLLKLFSSPLRCISFFVCVIATIFTFFCVFKFRYILFILLSIILQLGASMCYGFSLLPFSQSLTELCFKKQSTN</sequence>
<dbReference type="InterPro" id="IPR011691">
    <property type="entry name" value="Vesicle_transpt_SFT2"/>
</dbReference>
<dbReference type="Pfam" id="PF04178">
    <property type="entry name" value="Got1"/>
    <property type="match status" value="1"/>
</dbReference>
<dbReference type="GO" id="GO:0005737">
    <property type="term" value="C:cytoplasm"/>
    <property type="evidence" value="ECO:0007669"/>
    <property type="project" value="UniProtKB-ARBA"/>
</dbReference>
<dbReference type="InterPro" id="IPR007305">
    <property type="entry name" value="Vesicle_transpt_Got1/SFT2"/>
</dbReference>
<dbReference type="GO" id="GO:0012505">
    <property type="term" value="C:endomembrane system"/>
    <property type="evidence" value="ECO:0007669"/>
    <property type="project" value="UniProtKB-ARBA"/>
</dbReference>
<comment type="caution">
    <text evidence="9">The sequence shown here is derived from an EMBL/GenBank/DDBJ whole genome shotgun (WGS) entry which is preliminary data.</text>
</comment>
<feature type="transmembrane region" description="Helical" evidence="8">
    <location>
        <begin position="130"/>
        <end position="151"/>
    </location>
</feature>
<evidence type="ECO:0000313" key="9">
    <source>
        <dbReference type="EMBL" id="GAT93581.1"/>
    </source>
</evidence>
<dbReference type="VEuPathDB" id="AmoebaDB:EHI7A_191780"/>
<evidence type="ECO:0000256" key="5">
    <source>
        <dbReference type="ARBA" id="ARBA00022989"/>
    </source>
</evidence>
<dbReference type="GO" id="GO:0016020">
    <property type="term" value="C:membrane"/>
    <property type="evidence" value="ECO:0007669"/>
    <property type="project" value="UniProtKB-SubCell"/>
</dbReference>
<evidence type="ECO:0000313" key="10">
    <source>
        <dbReference type="Proteomes" id="UP000078387"/>
    </source>
</evidence>
<evidence type="ECO:0000256" key="3">
    <source>
        <dbReference type="ARBA" id="ARBA00022692"/>
    </source>
</evidence>
<evidence type="ECO:0000256" key="8">
    <source>
        <dbReference type="RuleBase" id="RU363111"/>
    </source>
</evidence>
<dbReference type="AlphaFoldDB" id="A0A175JIR7"/>
<name>A0A175JIR7_ENTHI</name>
<comment type="subcellular location">
    <subcellularLocation>
        <location evidence="1 8">Membrane</location>
        <topology evidence="1 8">Multi-pass membrane protein</topology>
    </subcellularLocation>
</comment>
<proteinExistence type="inferred from homology"/>
<dbReference type="VEuPathDB" id="AmoebaDB:KM1_288510"/>
<evidence type="ECO:0000256" key="4">
    <source>
        <dbReference type="ARBA" id="ARBA00022927"/>
    </source>
</evidence>
<dbReference type="Proteomes" id="UP000078387">
    <property type="component" value="Unassembled WGS sequence"/>
</dbReference>
<dbReference type="PANTHER" id="PTHR23137:SF6">
    <property type="entry name" value="VESICLE TRANSPORT PROTEIN"/>
    <property type="match status" value="1"/>
</dbReference>
<keyword evidence="5 8" id="KW-1133">Transmembrane helix</keyword>
<evidence type="ECO:0000256" key="1">
    <source>
        <dbReference type="ARBA" id="ARBA00004141"/>
    </source>
</evidence>
<dbReference type="EMBL" id="BDEQ01000001">
    <property type="protein sequence ID" value="GAT93581.1"/>
    <property type="molecule type" value="Genomic_DNA"/>
</dbReference>
<evidence type="ECO:0000256" key="6">
    <source>
        <dbReference type="ARBA" id="ARBA00023136"/>
    </source>
</evidence>
<keyword evidence="6 8" id="KW-0472">Membrane</keyword>